<sequence>MNWKIRLRLWWFDYIHFPIWHRFGSKDSHREVEESLRKRREEGGCSMWRDYLKDHPETAKYGWEKEFVKEMENEK</sequence>
<reference evidence="1" key="1">
    <citation type="submission" date="2018-05" db="EMBL/GenBank/DDBJ databases">
        <authorList>
            <person name="Lanie J.A."/>
            <person name="Ng W.-L."/>
            <person name="Kazmierczak K.M."/>
            <person name="Andrzejewski T.M."/>
            <person name="Davidsen T.M."/>
            <person name="Wayne K.J."/>
            <person name="Tettelin H."/>
            <person name="Glass J.I."/>
            <person name="Rusch D."/>
            <person name="Podicherti R."/>
            <person name="Tsui H.-C.T."/>
            <person name="Winkler M.E."/>
        </authorList>
    </citation>
    <scope>NUCLEOTIDE SEQUENCE</scope>
</reference>
<accession>A0A382KH52</accession>
<organism evidence="1">
    <name type="scientific">marine metagenome</name>
    <dbReference type="NCBI Taxonomy" id="408172"/>
    <lineage>
        <taxon>unclassified sequences</taxon>
        <taxon>metagenomes</taxon>
        <taxon>ecological metagenomes</taxon>
    </lineage>
</organism>
<dbReference type="AlphaFoldDB" id="A0A382KH52"/>
<evidence type="ECO:0000313" key="1">
    <source>
        <dbReference type="EMBL" id="SVC23840.1"/>
    </source>
</evidence>
<protein>
    <submittedName>
        <fullName evidence="1">Uncharacterized protein</fullName>
    </submittedName>
</protein>
<name>A0A382KH52_9ZZZZ</name>
<dbReference type="EMBL" id="UINC01080681">
    <property type="protein sequence ID" value="SVC23840.1"/>
    <property type="molecule type" value="Genomic_DNA"/>
</dbReference>
<gene>
    <name evidence="1" type="ORF">METZ01_LOCUS276694</name>
</gene>
<proteinExistence type="predicted"/>